<dbReference type="Proteomes" id="UP000317327">
    <property type="component" value="Unassembled WGS sequence"/>
</dbReference>
<keyword evidence="1" id="KW-0472">Membrane</keyword>
<evidence type="ECO:0000256" key="1">
    <source>
        <dbReference type="SAM" id="Phobius"/>
    </source>
</evidence>
<dbReference type="EMBL" id="SCFV01000001">
    <property type="protein sequence ID" value="TRO21261.1"/>
    <property type="molecule type" value="Genomic_DNA"/>
</dbReference>
<proteinExistence type="predicted"/>
<name>A0ABD7S0K9_ECTME</name>
<dbReference type="AlphaFoldDB" id="A0ABD7S0K9"/>
<dbReference type="RefSeq" id="WP_143500102.1">
    <property type="nucleotide sequence ID" value="NZ_SCFV01000001.1"/>
</dbReference>
<feature type="transmembrane region" description="Helical" evidence="1">
    <location>
        <begin position="7"/>
        <end position="30"/>
    </location>
</feature>
<feature type="transmembrane region" description="Helical" evidence="1">
    <location>
        <begin position="36"/>
        <end position="54"/>
    </location>
</feature>
<accession>A0ABD7S0K9</accession>
<protein>
    <submittedName>
        <fullName evidence="2">Uncharacterized protein</fullName>
    </submittedName>
</protein>
<evidence type="ECO:0000313" key="2">
    <source>
        <dbReference type="EMBL" id="TRO21261.1"/>
    </source>
</evidence>
<feature type="transmembrane region" description="Helical" evidence="1">
    <location>
        <begin position="74"/>
        <end position="93"/>
    </location>
</feature>
<gene>
    <name evidence="2" type="ORF">EQ836_01625</name>
</gene>
<keyword evidence="1" id="KW-1133">Transmembrane helix</keyword>
<evidence type="ECO:0000313" key="3">
    <source>
        <dbReference type="Proteomes" id="UP000317327"/>
    </source>
</evidence>
<reference evidence="2 3" key="1">
    <citation type="submission" date="2019-01" db="EMBL/GenBank/DDBJ databases">
        <title>Whole genome shotgun sequencing of Pseudomonas spp. isolated by its ability to degrade furfural.</title>
        <authorList>
            <person name="Donoso R."/>
            <person name="Farkas C."/>
            <person name="Villegas P."/>
            <person name="Gonzales-Toro F."/>
            <person name="Guajardo-Parra M."/>
            <person name="Araya-Nail M."/>
            <person name="Morgante V."/>
            <person name="Perez-Pantoja D."/>
        </authorList>
    </citation>
    <scope>NUCLEOTIDE SEQUENCE [LARGE SCALE GENOMIC DNA]</scope>
    <source>
        <strain evidence="2 3">VN231</strain>
    </source>
</reference>
<organism evidence="2 3">
    <name type="scientific">Ectopseudomonas mendocina</name>
    <name type="common">Pseudomonas mendocina</name>
    <dbReference type="NCBI Taxonomy" id="300"/>
    <lineage>
        <taxon>Bacteria</taxon>
        <taxon>Pseudomonadati</taxon>
        <taxon>Pseudomonadota</taxon>
        <taxon>Gammaproteobacteria</taxon>
        <taxon>Pseudomonadales</taxon>
        <taxon>Pseudomonadaceae</taxon>
        <taxon>Ectopseudomonas</taxon>
    </lineage>
</organism>
<sequence>MITYKTYPAIITISVFATTFAISNICTFLWPNICWLPRVGGSLVGIAVFIQGYVSVNPEKFSVAWRWGLTREQVYLHISNFMAIFGTFAWAFGDLLPMVLWVENSSCISG</sequence>
<keyword evidence="1" id="KW-0812">Transmembrane</keyword>
<comment type="caution">
    <text evidence="2">The sequence shown here is derived from an EMBL/GenBank/DDBJ whole genome shotgun (WGS) entry which is preliminary data.</text>
</comment>